<evidence type="ECO:0000313" key="8">
    <source>
        <dbReference type="Proteomes" id="UP000238701"/>
    </source>
</evidence>
<dbReference type="GO" id="GO:0016787">
    <property type="term" value="F:hydrolase activity"/>
    <property type="evidence" value="ECO:0007669"/>
    <property type="project" value="UniProtKB-UniRule"/>
</dbReference>
<evidence type="ECO:0000256" key="2">
    <source>
        <dbReference type="ARBA" id="ARBA00022963"/>
    </source>
</evidence>
<dbReference type="Pfam" id="PF01734">
    <property type="entry name" value="Patatin"/>
    <property type="match status" value="1"/>
</dbReference>
<dbReference type="SUPFAM" id="SSF52151">
    <property type="entry name" value="FabD/lysophospholipase-like"/>
    <property type="match status" value="1"/>
</dbReference>
<feature type="active site" description="Nucleophile" evidence="4">
    <location>
        <position position="77"/>
    </location>
</feature>
<feature type="domain" description="PNPLA" evidence="6">
    <location>
        <begin position="44"/>
        <end position="235"/>
    </location>
</feature>
<evidence type="ECO:0000256" key="1">
    <source>
        <dbReference type="ARBA" id="ARBA00022801"/>
    </source>
</evidence>
<keyword evidence="5" id="KW-0732">Signal</keyword>
<evidence type="ECO:0000256" key="4">
    <source>
        <dbReference type="PROSITE-ProRule" id="PRU01161"/>
    </source>
</evidence>
<protein>
    <submittedName>
        <fullName evidence="7">Patatin</fullName>
    </submittedName>
</protein>
<dbReference type="Gene3D" id="3.40.1090.10">
    <property type="entry name" value="Cytosolic phospholipase A2 catalytic domain"/>
    <property type="match status" value="2"/>
</dbReference>
<sequence length="742" mass="79930">MAFLQRLACLRISLLMLFSLSLVAPVRAQEPSAPVAAHRPRVGLALSGGGALGLAEIGVIRWMEEHRIPVDRIAGTSMGSIIGAMYATGMSPDEMKKFAEGIDWDEALLPEPTYSQLAYRRKQDRRDFLIDAPLGLRHGLSGPNGFNPGHGVGLLLDRIAFSESDIASFDDLPIPFRCVATDMLSGEGVVLRDGPLAQALRASMAIPGEFTPVELNGRVLADGGMIENIPVETVRAMDADTVIAVELRVPPGDRAQLGTLTGVLSRAVDVMIAQNEKRSLALAQARVSVDVRGFSVDDYDRVKELIQLGYTSAASQSAVLLAYAIDDPDQWQQYLAERQARKHPLPQKVETVEVSGADSDTDRRIERRLAKTLRGPLNLPRLETQLTRIAGEGQFDRLGYEGFVQNGVPALRVTAHEKSYGPPFVDFAVNVDGSGVAAFDFSAGARVTFMDFADRGGEWRSDLLFGSSNLAATEFYQPLAESRFFVAPYAFASKLARNSFTGLTRVAVFGDERAGGGLDFGYTGRRSELRFGYEIFDGKLSPLIGSTGLPITSGSTGEFRARYVWDGEDSPSVPSIGSRVVITLSRVLQSPDLTHPIGQLEVQTSSFVPVGEKTSLFLLASGGTTFRGTAGPFQVFALGGPFRLGAYLPQEFLGNHYAYSALGFRRELYRLPQLVGGKIYWAGWYEAGTAFGSAANDPGPVAVRGTFNLGVIAETIAGPIALAGSVSPTGQSRVNFSVGRIF</sequence>
<evidence type="ECO:0000256" key="5">
    <source>
        <dbReference type="SAM" id="SignalP"/>
    </source>
</evidence>
<dbReference type="PANTHER" id="PTHR14226">
    <property type="entry name" value="NEUROPATHY TARGET ESTERASE/SWISS CHEESE D.MELANOGASTER"/>
    <property type="match status" value="1"/>
</dbReference>
<evidence type="ECO:0000259" key="6">
    <source>
        <dbReference type="PROSITE" id="PS51635"/>
    </source>
</evidence>
<dbReference type="Gene3D" id="2.40.160.50">
    <property type="entry name" value="membrane protein fhac: a member of the omp85/tpsb transporter family"/>
    <property type="match status" value="1"/>
</dbReference>
<dbReference type="AlphaFoldDB" id="A0A2U3KIM3"/>
<keyword evidence="1 4" id="KW-0378">Hydrolase</keyword>
<dbReference type="CDD" id="cd07205">
    <property type="entry name" value="Pat_PNPLA6_PNPLA7_NTE1_like"/>
    <property type="match status" value="1"/>
</dbReference>
<dbReference type="Proteomes" id="UP000238701">
    <property type="component" value="Unassembled WGS sequence"/>
</dbReference>
<feature type="active site" description="Proton acceptor" evidence="4">
    <location>
        <position position="222"/>
    </location>
</feature>
<evidence type="ECO:0000256" key="3">
    <source>
        <dbReference type="ARBA" id="ARBA00023098"/>
    </source>
</evidence>
<dbReference type="InterPro" id="IPR002641">
    <property type="entry name" value="PNPLA_dom"/>
</dbReference>
<evidence type="ECO:0000313" key="7">
    <source>
        <dbReference type="EMBL" id="SPF39486.1"/>
    </source>
</evidence>
<gene>
    <name evidence="7" type="ORF">SBA1_280025</name>
</gene>
<dbReference type="PANTHER" id="PTHR14226:SF29">
    <property type="entry name" value="NEUROPATHY TARGET ESTERASE SWS"/>
    <property type="match status" value="1"/>
</dbReference>
<accession>A0A2U3KIM3</accession>
<feature type="chain" id="PRO_5015446581" evidence="5">
    <location>
        <begin position="29"/>
        <end position="742"/>
    </location>
</feature>
<dbReference type="GO" id="GO:0016042">
    <property type="term" value="P:lipid catabolic process"/>
    <property type="evidence" value="ECO:0007669"/>
    <property type="project" value="UniProtKB-UniRule"/>
</dbReference>
<name>A0A2U3KIM3_9BACT</name>
<dbReference type="EMBL" id="OMOD01000120">
    <property type="protein sequence ID" value="SPF39486.1"/>
    <property type="molecule type" value="Genomic_DNA"/>
</dbReference>
<dbReference type="InterPro" id="IPR016035">
    <property type="entry name" value="Acyl_Trfase/lysoPLipase"/>
</dbReference>
<proteinExistence type="predicted"/>
<keyword evidence="3 4" id="KW-0443">Lipid metabolism</keyword>
<keyword evidence="2 4" id="KW-0442">Lipid degradation</keyword>
<feature type="signal peptide" evidence="5">
    <location>
        <begin position="1"/>
        <end position="28"/>
    </location>
</feature>
<feature type="short sequence motif" description="GXGXXG" evidence="4">
    <location>
        <begin position="48"/>
        <end position="53"/>
    </location>
</feature>
<feature type="short sequence motif" description="GXSXG" evidence="4">
    <location>
        <begin position="75"/>
        <end position="79"/>
    </location>
</feature>
<organism evidence="7 8">
    <name type="scientific">Candidatus Sulfotelmatobacter kueseliae</name>
    <dbReference type="NCBI Taxonomy" id="2042962"/>
    <lineage>
        <taxon>Bacteria</taxon>
        <taxon>Pseudomonadati</taxon>
        <taxon>Acidobacteriota</taxon>
        <taxon>Terriglobia</taxon>
        <taxon>Terriglobales</taxon>
        <taxon>Candidatus Korobacteraceae</taxon>
        <taxon>Candidatus Sulfotelmatobacter</taxon>
    </lineage>
</organism>
<dbReference type="PROSITE" id="PS51635">
    <property type="entry name" value="PNPLA"/>
    <property type="match status" value="1"/>
</dbReference>
<reference evidence="8" key="1">
    <citation type="submission" date="2018-02" db="EMBL/GenBank/DDBJ databases">
        <authorList>
            <person name="Hausmann B."/>
        </authorList>
    </citation>
    <scope>NUCLEOTIDE SEQUENCE [LARGE SCALE GENOMIC DNA]</scope>
    <source>
        <strain evidence="8">Peat soil MAG SbA1</strain>
    </source>
</reference>
<feature type="short sequence motif" description="DGA/G" evidence="4">
    <location>
        <begin position="222"/>
        <end position="224"/>
    </location>
</feature>
<dbReference type="InterPro" id="IPR050301">
    <property type="entry name" value="NTE"/>
</dbReference>